<feature type="transmembrane region" description="Helical" evidence="15">
    <location>
        <begin position="111"/>
        <end position="128"/>
    </location>
</feature>
<evidence type="ECO:0000256" key="13">
    <source>
        <dbReference type="ARBA" id="ARBA00037427"/>
    </source>
</evidence>
<feature type="transmembrane region" description="Helical" evidence="15">
    <location>
        <begin position="161"/>
        <end position="181"/>
    </location>
</feature>
<comment type="similarity">
    <text evidence="2 15">Belongs to the cation transport ATPase (P-type) (TC 3.A.3) family. Type IB subfamily.</text>
</comment>
<evidence type="ECO:0000256" key="14">
    <source>
        <dbReference type="ARBA" id="ARBA00069640"/>
    </source>
</evidence>
<keyword evidence="6 15" id="KW-0547">Nucleotide-binding</keyword>
<evidence type="ECO:0000256" key="4">
    <source>
        <dbReference type="ARBA" id="ARBA00022692"/>
    </source>
</evidence>
<feature type="domain" description="HMA" evidence="16">
    <location>
        <begin position="23"/>
        <end position="89"/>
    </location>
</feature>
<dbReference type="AlphaFoldDB" id="H5XFX1"/>
<comment type="subcellular location">
    <subcellularLocation>
        <location evidence="1">Cell membrane</location>
        <topology evidence="1">Multi-pass membrane protein</topology>
    </subcellularLocation>
</comment>
<dbReference type="SFLD" id="SFLDS00003">
    <property type="entry name" value="Haloacid_Dehalogenase"/>
    <property type="match status" value="1"/>
</dbReference>
<dbReference type="Pfam" id="PF00702">
    <property type="entry name" value="Hydrolase"/>
    <property type="match status" value="1"/>
</dbReference>
<evidence type="ECO:0000256" key="1">
    <source>
        <dbReference type="ARBA" id="ARBA00004651"/>
    </source>
</evidence>
<dbReference type="STRING" id="882082.SaccyDRAFT_2675"/>
<dbReference type="Proteomes" id="UP000002791">
    <property type="component" value="Chromosome"/>
</dbReference>
<dbReference type="InterPro" id="IPR036163">
    <property type="entry name" value="HMA_dom_sf"/>
</dbReference>
<keyword evidence="5 15" id="KW-0479">Metal-binding</keyword>
<name>H5XFX1_9PSEU</name>
<dbReference type="PANTHER" id="PTHR43520:SF8">
    <property type="entry name" value="P-TYPE CU(+) TRANSPORTER"/>
    <property type="match status" value="1"/>
</dbReference>
<dbReference type="OrthoDB" id="7059309at2"/>
<keyword evidence="4 15" id="KW-0812">Transmembrane</keyword>
<gene>
    <name evidence="17" type="ORF">SaccyDRAFT_2675</name>
</gene>
<dbReference type="RefSeq" id="WP_005456765.1">
    <property type="nucleotide sequence ID" value="NZ_CM001440.1"/>
</dbReference>
<keyword evidence="12 15" id="KW-0472">Membrane</keyword>
<dbReference type="GO" id="GO:0005886">
    <property type="term" value="C:plasma membrane"/>
    <property type="evidence" value="ECO:0007669"/>
    <property type="project" value="UniProtKB-SubCell"/>
</dbReference>
<evidence type="ECO:0000256" key="3">
    <source>
        <dbReference type="ARBA" id="ARBA00022475"/>
    </source>
</evidence>
<dbReference type="SUPFAM" id="SSF55008">
    <property type="entry name" value="HMA, heavy metal-associated domain"/>
    <property type="match status" value="1"/>
</dbReference>
<keyword evidence="8 15" id="KW-0067">ATP-binding</keyword>
<dbReference type="NCBIfam" id="TIGR01525">
    <property type="entry name" value="ATPase-IB_hvy"/>
    <property type="match status" value="1"/>
</dbReference>
<keyword evidence="11" id="KW-0186">Copper</keyword>
<dbReference type="Pfam" id="PF00403">
    <property type="entry name" value="HMA"/>
    <property type="match status" value="1"/>
</dbReference>
<evidence type="ECO:0000313" key="17">
    <source>
        <dbReference type="EMBL" id="EHR61527.1"/>
    </source>
</evidence>
<keyword evidence="7" id="KW-0187">Copper transport</keyword>
<dbReference type="PROSITE" id="PS50846">
    <property type="entry name" value="HMA_2"/>
    <property type="match status" value="1"/>
</dbReference>
<evidence type="ECO:0000259" key="16">
    <source>
        <dbReference type="PROSITE" id="PS50846"/>
    </source>
</evidence>
<dbReference type="Gene3D" id="2.70.150.10">
    <property type="entry name" value="Calcium-transporting ATPase, cytoplasmic transduction domain A"/>
    <property type="match status" value="1"/>
</dbReference>
<dbReference type="HOGENOM" id="CLU_001771_0_3_11"/>
<sequence>MSTAVAAQPELWAAESSPTPGHERIRARISGLHCSLCTGTIEKALGRLEGVGTVAVSLTHEQALVDYDPAIVEPERILGTLRDIGYELYDPRKLRPFEDEERDLVREGRRLLAAIAASLAAIGLIAEVTGIWSVLVPLSVIVLMVPLSYALLRPAGTVKALFGATGIVAPGVAALAARATGVLGPPVVGWVAGALAVGVVVGVAAHILRMAYQSARRGILNQHVLLEIGAFAGIAGGIIGLTGILPGYPTAAFFAVSVLVANYHIFSEWLSLLVKTRSSQSIKKLLDLQPDLARLVTDDGSESEVPVEQVEVGQLVRVRPGERIPLDGRIRSGYSAIDFSLVTGEPVPVERGVGEEVVGGAINGTGSLLIEVTATGAEGFLAQVVRHVEDARALKPGILHLVDKVLRVYTPTVLTVSAIALLGWLGASWAISGQPDVHRAVFAALGVLVMGYPCAVGIAAPLAIVRGTGHAADRGIIMRTGEAFQTFRLVRRVVLDKTGTLTQGRPTVRAVEAADGDTAGLLALAAAAEHHSEHPLARAVVTAAEDAGVTVGQAHEFESMTGSGVRATVDGQHVLVGRPGLLTDTGVDLTGMSDWITAQEATGHTVIVVAADQALRGALALGDQLRPDAAEAVAAMRQAGMDPVLVTGDNHRAARHVADQLGITEIHAGVRPEGKAAIVRELQADGTRVAMVGDGINDAPALMQADVGLAAGGGTDIAVESADIVLLREDVHAVLDAREISTRAYGRTRANVGLAFTFNGLGIPLASTGLISPVWAMIAMAASVTTIFLNSFGTRPSLLTNAIASVGRSRSAAGQQSPEPAVP</sequence>
<dbReference type="EMBL" id="CM001440">
    <property type="protein sequence ID" value="EHR61527.1"/>
    <property type="molecule type" value="Genomic_DNA"/>
</dbReference>
<feature type="transmembrane region" description="Helical" evidence="15">
    <location>
        <begin position="251"/>
        <end position="274"/>
    </location>
</feature>
<feature type="transmembrane region" description="Helical" evidence="15">
    <location>
        <begin position="773"/>
        <end position="792"/>
    </location>
</feature>
<feature type="transmembrane region" description="Helical" evidence="15">
    <location>
        <begin position="408"/>
        <end position="431"/>
    </location>
</feature>
<keyword evidence="10 15" id="KW-1133">Transmembrane helix</keyword>
<evidence type="ECO:0000256" key="15">
    <source>
        <dbReference type="RuleBase" id="RU362081"/>
    </source>
</evidence>
<comment type="function">
    <text evidence="13">Involved in copper transport.</text>
</comment>
<reference evidence="17 18" key="1">
    <citation type="submission" date="2011-11" db="EMBL/GenBank/DDBJ databases">
        <title>The Noncontiguous Finished sequence of Saccharomonospora cyanea NA-134.</title>
        <authorList>
            <consortium name="US DOE Joint Genome Institute"/>
            <person name="Lucas S."/>
            <person name="Han J."/>
            <person name="Lapidus A."/>
            <person name="Cheng J.-F."/>
            <person name="Goodwin L."/>
            <person name="Pitluck S."/>
            <person name="Peters L."/>
            <person name="Ovchinnikova G."/>
            <person name="Lu M."/>
            <person name="Detter J.C."/>
            <person name="Han C."/>
            <person name="Tapia R."/>
            <person name="Land M."/>
            <person name="Hauser L."/>
            <person name="Kyrpides N."/>
            <person name="Ivanova N."/>
            <person name="Pagani I."/>
            <person name="Brambilla E.-M."/>
            <person name="Klenk H.-P."/>
            <person name="Woyke T."/>
        </authorList>
    </citation>
    <scope>NUCLEOTIDE SEQUENCE [LARGE SCALE GENOMIC DNA]</scope>
    <source>
        <strain evidence="17 18">NA-134</strain>
    </source>
</reference>
<dbReference type="GO" id="GO:0016887">
    <property type="term" value="F:ATP hydrolysis activity"/>
    <property type="evidence" value="ECO:0007669"/>
    <property type="project" value="InterPro"/>
</dbReference>
<dbReference type="GO" id="GO:0005524">
    <property type="term" value="F:ATP binding"/>
    <property type="evidence" value="ECO:0007669"/>
    <property type="project" value="UniProtKB-UniRule"/>
</dbReference>
<dbReference type="SFLD" id="SFLDF00027">
    <property type="entry name" value="p-type_atpase"/>
    <property type="match status" value="1"/>
</dbReference>
<dbReference type="InterPro" id="IPR044492">
    <property type="entry name" value="P_typ_ATPase_HD_dom"/>
</dbReference>
<organism evidence="17 18">
    <name type="scientific">Saccharomonospora cyanea NA-134</name>
    <dbReference type="NCBI Taxonomy" id="882082"/>
    <lineage>
        <taxon>Bacteria</taxon>
        <taxon>Bacillati</taxon>
        <taxon>Actinomycetota</taxon>
        <taxon>Actinomycetes</taxon>
        <taxon>Pseudonocardiales</taxon>
        <taxon>Pseudonocardiaceae</taxon>
        <taxon>Saccharomonospora</taxon>
    </lineage>
</organism>
<evidence type="ECO:0000256" key="5">
    <source>
        <dbReference type="ARBA" id="ARBA00022723"/>
    </source>
</evidence>
<proteinExistence type="inferred from homology"/>
<dbReference type="NCBIfam" id="TIGR01494">
    <property type="entry name" value="ATPase_P-type"/>
    <property type="match status" value="1"/>
</dbReference>
<evidence type="ECO:0000256" key="2">
    <source>
        <dbReference type="ARBA" id="ARBA00006024"/>
    </source>
</evidence>
<protein>
    <recommendedName>
        <fullName evidence="14">Probable copper-transporting ATPase SynA</fullName>
    </recommendedName>
</protein>
<feature type="transmembrane region" description="Helical" evidence="15">
    <location>
        <begin position="750"/>
        <end position="767"/>
    </location>
</feature>
<dbReference type="eggNOG" id="COG2217">
    <property type="taxonomic scope" value="Bacteria"/>
</dbReference>
<dbReference type="InterPro" id="IPR036412">
    <property type="entry name" value="HAD-like_sf"/>
</dbReference>
<dbReference type="PROSITE" id="PS00154">
    <property type="entry name" value="ATPASE_E1_E2"/>
    <property type="match status" value="1"/>
</dbReference>
<dbReference type="Gene3D" id="3.40.1110.10">
    <property type="entry name" value="Calcium-transporting ATPase, cytoplasmic domain N"/>
    <property type="match status" value="1"/>
</dbReference>
<dbReference type="FunFam" id="3.30.70.100:FF:000001">
    <property type="entry name" value="ATPase copper transporting beta"/>
    <property type="match status" value="1"/>
</dbReference>
<dbReference type="GO" id="GO:0055070">
    <property type="term" value="P:copper ion homeostasis"/>
    <property type="evidence" value="ECO:0007669"/>
    <property type="project" value="TreeGrafter"/>
</dbReference>
<dbReference type="SUPFAM" id="SSF56784">
    <property type="entry name" value="HAD-like"/>
    <property type="match status" value="1"/>
</dbReference>
<keyword evidence="9" id="KW-1278">Translocase</keyword>
<dbReference type="InterPro" id="IPR023299">
    <property type="entry name" value="ATPase_P-typ_cyto_dom_N"/>
</dbReference>
<dbReference type="PANTHER" id="PTHR43520">
    <property type="entry name" value="ATP7, ISOFORM B"/>
    <property type="match status" value="1"/>
</dbReference>
<evidence type="ECO:0000256" key="10">
    <source>
        <dbReference type="ARBA" id="ARBA00022989"/>
    </source>
</evidence>
<dbReference type="InterPro" id="IPR008250">
    <property type="entry name" value="ATPase_P-typ_transduc_dom_A_sf"/>
</dbReference>
<dbReference type="Gene3D" id="3.30.70.100">
    <property type="match status" value="1"/>
</dbReference>
<dbReference type="FunFam" id="2.70.150.10:FF:000020">
    <property type="entry name" value="Copper-exporting P-type ATPase A"/>
    <property type="match status" value="1"/>
</dbReference>
<dbReference type="SFLD" id="SFLDG00002">
    <property type="entry name" value="C1.7:_P-type_atpase_like"/>
    <property type="match status" value="1"/>
</dbReference>
<feature type="transmembrane region" description="Helical" evidence="15">
    <location>
        <begin position="134"/>
        <end position="152"/>
    </location>
</feature>
<evidence type="ECO:0000313" key="18">
    <source>
        <dbReference type="Proteomes" id="UP000002791"/>
    </source>
</evidence>
<dbReference type="CDD" id="cd00371">
    <property type="entry name" value="HMA"/>
    <property type="match status" value="1"/>
</dbReference>
<dbReference type="Gene3D" id="3.40.50.1000">
    <property type="entry name" value="HAD superfamily/HAD-like"/>
    <property type="match status" value="1"/>
</dbReference>
<accession>H5XFX1</accession>
<evidence type="ECO:0000256" key="8">
    <source>
        <dbReference type="ARBA" id="ARBA00022840"/>
    </source>
</evidence>
<evidence type="ECO:0000256" key="12">
    <source>
        <dbReference type="ARBA" id="ARBA00023136"/>
    </source>
</evidence>
<feature type="transmembrane region" description="Helical" evidence="15">
    <location>
        <begin position="224"/>
        <end position="245"/>
    </location>
</feature>
<dbReference type="PRINTS" id="PR00119">
    <property type="entry name" value="CATATPASE"/>
</dbReference>
<evidence type="ECO:0000256" key="7">
    <source>
        <dbReference type="ARBA" id="ARBA00022796"/>
    </source>
</evidence>
<dbReference type="InterPro" id="IPR059000">
    <property type="entry name" value="ATPase_P-type_domA"/>
</dbReference>
<dbReference type="InterPro" id="IPR018303">
    <property type="entry name" value="ATPase_P-typ_P_site"/>
</dbReference>
<keyword evidence="7" id="KW-0406">Ion transport</keyword>
<dbReference type="SUPFAM" id="SSF81653">
    <property type="entry name" value="Calcium ATPase, transduction domain A"/>
    <property type="match status" value="1"/>
</dbReference>
<dbReference type="InterPro" id="IPR001757">
    <property type="entry name" value="P_typ_ATPase"/>
</dbReference>
<dbReference type="NCBIfam" id="TIGR01511">
    <property type="entry name" value="ATPase-IB1_Cu"/>
    <property type="match status" value="1"/>
</dbReference>
<dbReference type="InterPro" id="IPR027256">
    <property type="entry name" value="P-typ_ATPase_IB"/>
</dbReference>
<keyword evidence="7" id="KW-0813">Transport</keyword>
<dbReference type="InterPro" id="IPR006121">
    <property type="entry name" value="HMA_dom"/>
</dbReference>
<dbReference type="GO" id="GO:0043682">
    <property type="term" value="F:P-type divalent copper transporter activity"/>
    <property type="evidence" value="ECO:0007669"/>
    <property type="project" value="TreeGrafter"/>
</dbReference>
<feature type="transmembrane region" description="Helical" evidence="15">
    <location>
        <begin position="443"/>
        <end position="465"/>
    </location>
</feature>
<dbReference type="Pfam" id="PF00122">
    <property type="entry name" value="E1-E2_ATPase"/>
    <property type="match status" value="1"/>
</dbReference>
<evidence type="ECO:0000256" key="11">
    <source>
        <dbReference type="ARBA" id="ARBA00023008"/>
    </source>
</evidence>
<dbReference type="PRINTS" id="PR00120">
    <property type="entry name" value="HATPASE"/>
</dbReference>
<feature type="transmembrane region" description="Helical" evidence="15">
    <location>
        <begin position="187"/>
        <end position="212"/>
    </location>
</feature>
<evidence type="ECO:0000256" key="6">
    <source>
        <dbReference type="ARBA" id="ARBA00022741"/>
    </source>
</evidence>
<keyword evidence="18" id="KW-1185">Reference proteome</keyword>
<keyword evidence="3 15" id="KW-1003">Cell membrane</keyword>
<dbReference type="GO" id="GO:0005507">
    <property type="term" value="F:copper ion binding"/>
    <property type="evidence" value="ECO:0007669"/>
    <property type="project" value="TreeGrafter"/>
</dbReference>
<dbReference type="InterPro" id="IPR023214">
    <property type="entry name" value="HAD_sf"/>
</dbReference>
<evidence type="ECO:0000256" key="9">
    <source>
        <dbReference type="ARBA" id="ARBA00022967"/>
    </source>
</evidence>